<dbReference type="EMBL" id="BGZK01001064">
    <property type="protein sequence ID" value="GBP70115.1"/>
    <property type="molecule type" value="Genomic_DNA"/>
</dbReference>
<protein>
    <submittedName>
        <fullName evidence="2">Uncharacterized protein</fullName>
    </submittedName>
</protein>
<evidence type="ECO:0000313" key="2">
    <source>
        <dbReference type="EMBL" id="GBP70115.1"/>
    </source>
</evidence>
<name>A0A4C1Y6Q5_EUMVA</name>
<keyword evidence="3" id="KW-1185">Reference proteome</keyword>
<proteinExistence type="predicted"/>
<reference evidence="2 3" key="1">
    <citation type="journal article" date="2019" name="Commun. Biol.">
        <title>The bagworm genome reveals a unique fibroin gene that provides high tensile strength.</title>
        <authorList>
            <person name="Kono N."/>
            <person name="Nakamura H."/>
            <person name="Ohtoshi R."/>
            <person name="Tomita M."/>
            <person name="Numata K."/>
            <person name="Arakawa K."/>
        </authorList>
    </citation>
    <scope>NUCLEOTIDE SEQUENCE [LARGE SCALE GENOMIC DNA]</scope>
</reference>
<gene>
    <name evidence="2" type="ORF">EVAR_55434_1</name>
</gene>
<organism evidence="2 3">
    <name type="scientific">Eumeta variegata</name>
    <name type="common">Bagworm moth</name>
    <name type="synonym">Eumeta japonica</name>
    <dbReference type="NCBI Taxonomy" id="151549"/>
    <lineage>
        <taxon>Eukaryota</taxon>
        <taxon>Metazoa</taxon>
        <taxon>Ecdysozoa</taxon>
        <taxon>Arthropoda</taxon>
        <taxon>Hexapoda</taxon>
        <taxon>Insecta</taxon>
        <taxon>Pterygota</taxon>
        <taxon>Neoptera</taxon>
        <taxon>Endopterygota</taxon>
        <taxon>Lepidoptera</taxon>
        <taxon>Glossata</taxon>
        <taxon>Ditrysia</taxon>
        <taxon>Tineoidea</taxon>
        <taxon>Psychidae</taxon>
        <taxon>Oiketicinae</taxon>
        <taxon>Eumeta</taxon>
    </lineage>
</organism>
<comment type="caution">
    <text evidence="2">The sequence shown here is derived from an EMBL/GenBank/DDBJ whole genome shotgun (WGS) entry which is preliminary data.</text>
</comment>
<dbReference type="AlphaFoldDB" id="A0A4C1Y6Q5"/>
<sequence length="74" mass="8282">MQEYSSDLNVKRDASKATEPRPRIDTKEVVLHPAPAKPKQLWSSLGWMLLSDTKEAWTLNLPALALRARPALTA</sequence>
<evidence type="ECO:0000256" key="1">
    <source>
        <dbReference type="SAM" id="MobiDB-lite"/>
    </source>
</evidence>
<evidence type="ECO:0000313" key="3">
    <source>
        <dbReference type="Proteomes" id="UP000299102"/>
    </source>
</evidence>
<feature type="compositionally biased region" description="Basic and acidic residues" evidence="1">
    <location>
        <begin position="9"/>
        <end position="25"/>
    </location>
</feature>
<dbReference type="Proteomes" id="UP000299102">
    <property type="component" value="Unassembled WGS sequence"/>
</dbReference>
<feature type="region of interest" description="Disordered" evidence="1">
    <location>
        <begin position="1"/>
        <end position="25"/>
    </location>
</feature>
<accession>A0A4C1Y6Q5</accession>